<dbReference type="Proteomes" id="UP000003107">
    <property type="component" value="Unassembled WGS sequence"/>
</dbReference>
<evidence type="ECO:0000313" key="4">
    <source>
        <dbReference type="EMBL" id="EET79880.1"/>
    </source>
</evidence>
<gene>
    <name evidence="4" type="ORF">CAMSH0001_0377</name>
</gene>
<keyword evidence="1 4" id="KW-0378">Hydrolase</keyword>
<organism evidence="4 5">
    <name type="scientific">Campylobacter showae RM3277</name>
    <dbReference type="NCBI Taxonomy" id="553219"/>
    <lineage>
        <taxon>Bacteria</taxon>
        <taxon>Pseudomonadati</taxon>
        <taxon>Campylobacterota</taxon>
        <taxon>Epsilonproteobacteria</taxon>
        <taxon>Campylobacterales</taxon>
        <taxon>Campylobacteraceae</taxon>
        <taxon>Campylobacter</taxon>
    </lineage>
</organism>
<feature type="region of interest" description="Disordered" evidence="2">
    <location>
        <begin position="350"/>
        <end position="390"/>
    </location>
</feature>
<evidence type="ECO:0000313" key="5">
    <source>
        <dbReference type="Proteomes" id="UP000003107"/>
    </source>
</evidence>
<dbReference type="OrthoDB" id="9808398at2"/>
<protein>
    <submittedName>
        <fullName evidence="4">Hydrolase, alpha/beta domain protein</fullName>
    </submittedName>
</protein>
<feature type="domain" description="AB hydrolase-1" evidence="3">
    <location>
        <begin position="29"/>
        <end position="111"/>
    </location>
</feature>
<dbReference type="STRING" id="553219.CAMSH0001_0377"/>
<dbReference type="Gene3D" id="3.40.50.1820">
    <property type="entry name" value="alpha/beta hydrolase"/>
    <property type="match status" value="1"/>
</dbReference>
<dbReference type="PANTHER" id="PTHR43798:SF31">
    <property type="entry name" value="AB HYDROLASE SUPERFAMILY PROTEIN YCLE"/>
    <property type="match status" value="1"/>
</dbReference>
<dbReference type="RefSeq" id="WP_002947826.1">
    <property type="nucleotide sequence ID" value="NZ_ACVQ01000017.1"/>
</dbReference>
<dbReference type="SUPFAM" id="SSF53474">
    <property type="entry name" value="alpha/beta-Hydrolases"/>
    <property type="match status" value="1"/>
</dbReference>
<dbReference type="InterPro" id="IPR050266">
    <property type="entry name" value="AB_hydrolase_sf"/>
</dbReference>
<dbReference type="InterPro" id="IPR029058">
    <property type="entry name" value="AB_hydrolase_fold"/>
</dbReference>
<name>C6RF72_9BACT</name>
<proteinExistence type="predicted"/>
<dbReference type="GO" id="GO:0016787">
    <property type="term" value="F:hydrolase activity"/>
    <property type="evidence" value="ECO:0007669"/>
    <property type="project" value="UniProtKB-KW"/>
</dbReference>
<feature type="region of interest" description="Disordered" evidence="2">
    <location>
        <begin position="307"/>
        <end position="327"/>
    </location>
</feature>
<keyword evidence="5" id="KW-1185">Reference proteome</keyword>
<dbReference type="GO" id="GO:0016020">
    <property type="term" value="C:membrane"/>
    <property type="evidence" value="ECO:0007669"/>
    <property type="project" value="TreeGrafter"/>
</dbReference>
<evidence type="ECO:0000256" key="1">
    <source>
        <dbReference type="ARBA" id="ARBA00022801"/>
    </source>
</evidence>
<dbReference type="PANTHER" id="PTHR43798">
    <property type="entry name" value="MONOACYLGLYCEROL LIPASE"/>
    <property type="match status" value="1"/>
</dbReference>
<evidence type="ECO:0000256" key="2">
    <source>
        <dbReference type="SAM" id="MobiDB-lite"/>
    </source>
</evidence>
<dbReference type="InterPro" id="IPR000073">
    <property type="entry name" value="AB_hydrolase_1"/>
</dbReference>
<dbReference type="Pfam" id="PF00561">
    <property type="entry name" value="Abhydrolase_1"/>
    <property type="match status" value="1"/>
</dbReference>
<sequence length="390" mass="43523">MAVKEVKYGGKIYRISYETVNPANKDVALFLHGWGANKEIMKKAFGAYFKDLRHIYVDMPGFGASSMHGALATKDYAKIMKTFLDELGASPKIIFGHSFGGKVATLLNPEYLALLSSAGIVAKKPPWVRFKIALFKFLKLFGLGFLYKFFATKDVKGMSKTMYETLKNVVDEDFSSKFADFGGKAFIFWGEEDKATPLKSGERVSRLIKNSEFHALKGDHFFFLLHARYIDGVVNAGLNLTDLGDESGIESVKILSPKNRKNLNVEIESANENGDPKNDTEQNLAESDRAYLETSIKTISQNSLFDKQSQSGNLADKNPQLDDVSDENGQISAKNVFKENLFDEQEIAQDKPEPKIDALISDEQNQILPKDEPGDQKSPKKPVQQTFDLS</sequence>
<dbReference type="eggNOG" id="COG0596">
    <property type="taxonomic scope" value="Bacteria"/>
</dbReference>
<evidence type="ECO:0000259" key="3">
    <source>
        <dbReference type="Pfam" id="PF00561"/>
    </source>
</evidence>
<reference evidence="4 5" key="1">
    <citation type="submission" date="2009-07" db="EMBL/GenBank/DDBJ databases">
        <authorList>
            <person name="Madupu R."/>
            <person name="Sebastian Y."/>
            <person name="Durkin A.S."/>
            <person name="Torralba M."/>
            <person name="Methe B."/>
            <person name="Sutton G.G."/>
            <person name="Strausberg R.L."/>
            <person name="Nelson K.E."/>
        </authorList>
    </citation>
    <scope>NUCLEOTIDE SEQUENCE [LARGE SCALE GENOMIC DNA]</scope>
    <source>
        <strain evidence="4 5">RM3277</strain>
    </source>
</reference>
<feature type="compositionally biased region" description="Basic and acidic residues" evidence="2">
    <location>
        <begin position="369"/>
        <end position="378"/>
    </location>
</feature>
<comment type="caution">
    <text evidence="4">The sequence shown here is derived from an EMBL/GenBank/DDBJ whole genome shotgun (WGS) entry which is preliminary data.</text>
</comment>
<dbReference type="GeneID" id="60990379"/>
<dbReference type="AlphaFoldDB" id="C6RF72"/>
<dbReference type="EMBL" id="ACVQ01000017">
    <property type="protein sequence ID" value="EET79880.1"/>
    <property type="molecule type" value="Genomic_DNA"/>
</dbReference>
<accession>C6RF72</accession>